<sequence length="210" mass="22928">MNTRVGLFLAVFVTAFFATASAQEKDDLGGVDIKALHVEMEDAVGNYTVINERMDETATAAVLFGVAGAVVNSAQNNAQDNETADIWRGTAEGLEIGALIEAALLAKLTSSNSVSLTDDANAASHKLVIDLQDWGLTRRSKDSEELRAFINVNVKVLDEKDRTIWRDYPNRVGKFSSTNTLDFTDEVFASELEELARKTGESIAYGIIYR</sequence>
<feature type="chain" id="PRO_5035224634" evidence="1">
    <location>
        <begin position="23"/>
        <end position="210"/>
    </location>
</feature>
<protein>
    <submittedName>
        <fullName evidence="2">Uncharacterized protein</fullName>
    </submittedName>
</protein>
<accession>A0A8J3A650</accession>
<evidence type="ECO:0000313" key="3">
    <source>
        <dbReference type="EMBL" id="NHK27293.1"/>
    </source>
</evidence>
<evidence type="ECO:0000313" key="2">
    <source>
        <dbReference type="EMBL" id="GGH94996.1"/>
    </source>
</evidence>
<gene>
    <name evidence="3" type="ORF">FF098_005195</name>
    <name evidence="2" type="ORF">GCM10011355_10490</name>
</gene>
<comment type="caution">
    <text evidence="2">The sequence shown here is derived from an EMBL/GenBank/DDBJ whole genome shotgun (WGS) entry which is preliminary data.</text>
</comment>
<dbReference type="EMBL" id="VCJR02000001">
    <property type="protein sequence ID" value="NHK27293.1"/>
    <property type="molecule type" value="Genomic_DNA"/>
</dbReference>
<keyword evidence="5" id="KW-1185">Reference proteome</keyword>
<evidence type="ECO:0000256" key="1">
    <source>
        <dbReference type="SAM" id="SignalP"/>
    </source>
</evidence>
<organism evidence="2 4">
    <name type="scientific">Aquisalinus luteolus</name>
    <dbReference type="NCBI Taxonomy" id="1566827"/>
    <lineage>
        <taxon>Bacteria</taxon>
        <taxon>Pseudomonadati</taxon>
        <taxon>Pseudomonadota</taxon>
        <taxon>Alphaproteobacteria</taxon>
        <taxon>Parvularculales</taxon>
        <taxon>Parvularculaceae</taxon>
        <taxon>Aquisalinus</taxon>
    </lineage>
</organism>
<dbReference type="Proteomes" id="UP000818603">
    <property type="component" value="Unassembled WGS sequence"/>
</dbReference>
<evidence type="ECO:0000313" key="5">
    <source>
        <dbReference type="Proteomes" id="UP000818603"/>
    </source>
</evidence>
<proteinExistence type="predicted"/>
<dbReference type="EMBL" id="BMGZ01000001">
    <property type="protein sequence ID" value="GGH94996.1"/>
    <property type="molecule type" value="Genomic_DNA"/>
</dbReference>
<feature type="signal peptide" evidence="1">
    <location>
        <begin position="1"/>
        <end position="22"/>
    </location>
</feature>
<dbReference type="Proteomes" id="UP000621856">
    <property type="component" value="Unassembled WGS sequence"/>
</dbReference>
<evidence type="ECO:0000313" key="4">
    <source>
        <dbReference type="Proteomes" id="UP000621856"/>
    </source>
</evidence>
<keyword evidence="1" id="KW-0732">Signal</keyword>
<name>A0A8J3A650_9PROT</name>
<dbReference type="AlphaFoldDB" id="A0A8J3A650"/>
<reference evidence="2" key="3">
    <citation type="submission" date="2020-09" db="EMBL/GenBank/DDBJ databases">
        <authorList>
            <person name="Sun Q."/>
            <person name="Zhou Y."/>
        </authorList>
    </citation>
    <scope>NUCLEOTIDE SEQUENCE</scope>
    <source>
        <strain evidence="2">CGMCC 1.14984</strain>
    </source>
</reference>
<reference evidence="2" key="1">
    <citation type="journal article" date="2014" name="Int. J. Syst. Evol. Microbiol.">
        <title>Complete genome sequence of Corynebacterium casei LMG S-19264T (=DSM 44701T), isolated from a smear-ripened cheese.</title>
        <authorList>
            <consortium name="US DOE Joint Genome Institute (JGI-PGF)"/>
            <person name="Walter F."/>
            <person name="Albersmeier A."/>
            <person name="Kalinowski J."/>
            <person name="Ruckert C."/>
        </authorList>
    </citation>
    <scope>NUCLEOTIDE SEQUENCE</scope>
    <source>
        <strain evidence="2">CGMCC 1.14984</strain>
    </source>
</reference>
<dbReference type="RefSeq" id="WP_155138123.1">
    <property type="nucleotide sequence ID" value="NZ_BMGZ01000001.1"/>
</dbReference>
<reference evidence="3 5" key="2">
    <citation type="submission" date="2020-02" db="EMBL/GenBank/DDBJ databases">
        <title>Genome sequence of Parvularcula flava strain NH6-79.</title>
        <authorList>
            <person name="Abdul Karim M.H."/>
            <person name="Lam M.Q."/>
            <person name="Chen S.J."/>
            <person name="Yahya A."/>
            <person name="Shahir S."/>
            <person name="Shamsir M.S."/>
            <person name="Chong C.S."/>
        </authorList>
    </citation>
    <scope>NUCLEOTIDE SEQUENCE [LARGE SCALE GENOMIC DNA]</scope>
    <source>
        <strain evidence="3 5">NH6-79</strain>
    </source>
</reference>